<proteinExistence type="predicted"/>
<organism evidence="1 2">
    <name type="scientific">Rhizobium rosettiformans W3</name>
    <dbReference type="NCBI Taxonomy" id="538378"/>
    <lineage>
        <taxon>Bacteria</taxon>
        <taxon>Pseudomonadati</taxon>
        <taxon>Pseudomonadota</taxon>
        <taxon>Alphaproteobacteria</taxon>
        <taxon>Hyphomicrobiales</taxon>
        <taxon>Rhizobiaceae</taxon>
        <taxon>Rhizobium/Agrobacterium group</taxon>
        <taxon>Rhizobium</taxon>
    </lineage>
</organism>
<dbReference type="Proteomes" id="UP000307378">
    <property type="component" value="Unassembled WGS sequence"/>
</dbReference>
<dbReference type="Gene3D" id="6.10.10.120">
    <property type="entry name" value="Antitoxin ParD1-like"/>
    <property type="match status" value="1"/>
</dbReference>
<dbReference type="EMBL" id="STGU01000001">
    <property type="protein sequence ID" value="THV39145.1"/>
    <property type="molecule type" value="Genomic_DNA"/>
</dbReference>
<dbReference type="InterPro" id="IPR038296">
    <property type="entry name" value="ParD_sf"/>
</dbReference>
<dbReference type="AlphaFoldDB" id="A0A4S8Q8T1"/>
<sequence length="89" mass="9784">MNSFRNETLKAVDHLVEIGGFASADEAVLAAIEAWHQTTDDPAERLEAIRQRVRRSIDDPRPSLSIDEVDAALDEIMAEAQSVPGRAAR</sequence>
<comment type="caution">
    <text evidence="1">The sequence shown here is derived from an EMBL/GenBank/DDBJ whole genome shotgun (WGS) entry which is preliminary data.</text>
</comment>
<name>A0A4S8Q8T1_9HYPH</name>
<accession>A0A4S8Q8T1</accession>
<gene>
    <name evidence="1" type="ORF">FAA86_01920</name>
</gene>
<dbReference type="RefSeq" id="WP_136538112.1">
    <property type="nucleotide sequence ID" value="NZ_STGU01000001.1"/>
</dbReference>
<evidence type="ECO:0000313" key="2">
    <source>
        <dbReference type="Proteomes" id="UP000307378"/>
    </source>
</evidence>
<protein>
    <submittedName>
        <fullName evidence="1">Type II toxin-antitoxin system ParD family antitoxin</fullName>
    </submittedName>
</protein>
<reference evidence="1 2" key="1">
    <citation type="submission" date="2019-04" db="EMBL/GenBank/DDBJ databases">
        <title>genome sequence of strain W3.</title>
        <authorList>
            <person name="Gao J."/>
            <person name="Sun J."/>
        </authorList>
    </citation>
    <scope>NUCLEOTIDE SEQUENCE [LARGE SCALE GENOMIC DNA]</scope>
    <source>
        <strain evidence="1 2">W3</strain>
    </source>
</reference>
<evidence type="ECO:0000313" key="1">
    <source>
        <dbReference type="EMBL" id="THV39145.1"/>
    </source>
</evidence>